<evidence type="ECO:0000313" key="2">
    <source>
        <dbReference type="Proteomes" id="UP000887575"/>
    </source>
</evidence>
<feature type="region of interest" description="Disordered" evidence="1">
    <location>
        <begin position="1"/>
        <end position="64"/>
    </location>
</feature>
<dbReference type="Proteomes" id="UP000887575">
    <property type="component" value="Unassembled WGS sequence"/>
</dbReference>
<protein>
    <submittedName>
        <fullName evidence="3">Uncharacterized protein</fullName>
    </submittedName>
</protein>
<organism evidence="2 3">
    <name type="scientific">Mesorhabditis belari</name>
    <dbReference type="NCBI Taxonomy" id="2138241"/>
    <lineage>
        <taxon>Eukaryota</taxon>
        <taxon>Metazoa</taxon>
        <taxon>Ecdysozoa</taxon>
        <taxon>Nematoda</taxon>
        <taxon>Chromadorea</taxon>
        <taxon>Rhabditida</taxon>
        <taxon>Rhabditina</taxon>
        <taxon>Rhabditomorpha</taxon>
        <taxon>Rhabditoidea</taxon>
        <taxon>Rhabditidae</taxon>
        <taxon>Mesorhabditinae</taxon>
        <taxon>Mesorhabditis</taxon>
    </lineage>
</organism>
<feature type="compositionally biased region" description="Polar residues" evidence="1">
    <location>
        <begin position="34"/>
        <end position="64"/>
    </location>
</feature>
<sequence length="111" mass="12848">MAFSSPQKNDGKAQPRMLNDNRPMEDPMARPLTSRPQNRNTNHFNEPSTYQSQFPYAGPQNSPQMMQQPILEQHPFVGQTYGTNFGLNPRRAQPQEQIPWGYQQQQVFNIT</sequence>
<accession>A0AAF3F3J0</accession>
<evidence type="ECO:0000313" key="3">
    <source>
        <dbReference type="WBParaSite" id="MBELARI_LOCUS21118"/>
    </source>
</evidence>
<evidence type="ECO:0000256" key="1">
    <source>
        <dbReference type="SAM" id="MobiDB-lite"/>
    </source>
</evidence>
<reference evidence="3" key="1">
    <citation type="submission" date="2024-02" db="UniProtKB">
        <authorList>
            <consortium name="WormBaseParasite"/>
        </authorList>
    </citation>
    <scope>IDENTIFICATION</scope>
</reference>
<keyword evidence="2" id="KW-1185">Reference proteome</keyword>
<dbReference type="AlphaFoldDB" id="A0AAF3F3J0"/>
<dbReference type="WBParaSite" id="MBELARI_LOCUS21118">
    <property type="protein sequence ID" value="MBELARI_LOCUS21118"/>
    <property type="gene ID" value="MBELARI_LOCUS21118"/>
</dbReference>
<name>A0AAF3F3J0_9BILA</name>
<proteinExistence type="predicted"/>